<evidence type="ECO:0000259" key="11">
    <source>
        <dbReference type="PROSITE" id="PS50071"/>
    </source>
</evidence>
<reference evidence="12" key="2">
    <citation type="submission" date="2016-06" db="EMBL/GenBank/DDBJ databases">
        <authorList>
            <person name="Kjaerup R.B."/>
            <person name="Dalgaard T.S."/>
            <person name="Juul-Madsen H.R."/>
        </authorList>
    </citation>
    <scope>NUCLEOTIDE SEQUENCE</scope>
</reference>
<evidence type="ECO:0000256" key="10">
    <source>
        <dbReference type="SAM" id="MobiDB-lite"/>
    </source>
</evidence>
<dbReference type="SMART" id="SM00389">
    <property type="entry name" value="HOX"/>
    <property type="match status" value="1"/>
</dbReference>
<evidence type="ECO:0000256" key="3">
    <source>
        <dbReference type="ARBA" id="ARBA00022473"/>
    </source>
</evidence>
<name>A0A1J0M5S9_9BIVA</name>
<dbReference type="InterPro" id="IPR001356">
    <property type="entry name" value="HD"/>
</dbReference>
<gene>
    <name evidence="12" type="primary">Lox5</name>
</gene>
<dbReference type="PANTHER" id="PTHR45659">
    <property type="entry name" value="HOMEOBOX PROTEIN HOX"/>
    <property type="match status" value="1"/>
</dbReference>
<feature type="domain" description="Homeobox" evidence="11">
    <location>
        <begin position="223"/>
        <end position="283"/>
    </location>
</feature>
<dbReference type="GO" id="GO:0000978">
    <property type="term" value="F:RNA polymerase II cis-regulatory region sequence-specific DNA binding"/>
    <property type="evidence" value="ECO:0007669"/>
    <property type="project" value="TreeGrafter"/>
</dbReference>
<evidence type="ECO:0000313" key="12">
    <source>
        <dbReference type="EMBL" id="APD15702.1"/>
    </source>
</evidence>
<keyword evidence="3" id="KW-0217">Developmental protein</keyword>
<dbReference type="Gene3D" id="1.10.10.60">
    <property type="entry name" value="Homeodomain-like"/>
    <property type="match status" value="1"/>
</dbReference>
<evidence type="ECO:0000256" key="9">
    <source>
        <dbReference type="RuleBase" id="RU004442"/>
    </source>
</evidence>
<feature type="region of interest" description="Disordered" evidence="10">
    <location>
        <begin position="284"/>
        <end position="324"/>
    </location>
</feature>
<dbReference type="PRINTS" id="PR00025">
    <property type="entry name" value="ANTENNAPEDIA"/>
</dbReference>
<dbReference type="InterPro" id="IPR001827">
    <property type="entry name" value="Homeobox_Antennapedia_CS"/>
</dbReference>
<dbReference type="AlphaFoldDB" id="A0A1J0M5S9"/>
<dbReference type="PROSITE" id="PS00032">
    <property type="entry name" value="ANTENNAPEDIA"/>
    <property type="match status" value="1"/>
</dbReference>
<evidence type="ECO:0000256" key="2">
    <source>
        <dbReference type="ARBA" id="ARBA00009107"/>
    </source>
</evidence>
<dbReference type="InterPro" id="IPR009057">
    <property type="entry name" value="Homeodomain-like_sf"/>
</dbReference>
<keyword evidence="6 7" id="KW-0539">Nucleus</keyword>
<evidence type="ECO:0000256" key="8">
    <source>
        <dbReference type="RuleBase" id="RU000682"/>
    </source>
</evidence>
<dbReference type="EMBL" id="KX365139">
    <property type="protein sequence ID" value="APD15702.1"/>
    <property type="molecule type" value="mRNA"/>
</dbReference>
<organism evidence="12">
    <name type="scientific">Nucula tumidula</name>
    <dbReference type="NCBI Taxonomy" id="437803"/>
    <lineage>
        <taxon>Eukaryota</taxon>
        <taxon>Metazoa</taxon>
        <taxon>Spiralia</taxon>
        <taxon>Lophotrochozoa</taxon>
        <taxon>Mollusca</taxon>
        <taxon>Bivalvia</taxon>
        <taxon>Protobranchia</taxon>
        <taxon>Nuculida</taxon>
        <taxon>Nuculidae</taxon>
        <taxon>Nucula</taxon>
    </lineage>
</organism>
<evidence type="ECO:0000256" key="1">
    <source>
        <dbReference type="ARBA" id="ARBA00004123"/>
    </source>
</evidence>
<dbReference type="InterPro" id="IPR017995">
    <property type="entry name" value="Homeobox_antennapedia"/>
</dbReference>
<keyword evidence="5 7" id="KW-0371">Homeobox</keyword>
<dbReference type="PROSITE" id="PS00027">
    <property type="entry name" value="HOMEOBOX_1"/>
    <property type="match status" value="1"/>
</dbReference>
<dbReference type="PRINTS" id="PR00024">
    <property type="entry name" value="HOMEOBOX"/>
</dbReference>
<evidence type="ECO:0000256" key="6">
    <source>
        <dbReference type="ARBA" id="ARBA00023242"/>
    </source>
</evidence>
<sequence length="324" mass="37421">MNSYYDNILPAHIGNNPAMQEAYYGTSETKVTSDVGFHSNPNNTCYEIEKSSCGMVANFQHFPYYDRMDRIERLDPHCRDVPLVSKHQNAYATNGPVYSQYSNLQNFVSEHPNHNVSYTDNRLSHMIDNRLNPIAENRLNSIVDNRLNPIVKNEEDCIPTPPPSFSMHEASHHPNHHGGLSPQDFSPTGVGIHPHPPGYVNGMLQPNSQVFPWMRTMAGEVAYEQKRTRQTYTRYQTLELEKEFHFNRYLTRRRRIEIAHMLALSERQIKIWFQNRRMKWKKENNVAKLTGPDRSKMDSDGDRVSPASTDSVEDMKSPTSLQIV</sequence>
<dbReference type="FunFam" id="1.10.10.60:FF:000017">
    <property type="entry name" value="Homeobox protein antennapedia"/>
    <property type="match status" value="1"/>
</dbReference>
<reference evidence="12" key="1">
    <citation type="journal article" date="2016" name="BMC Genomics">
        <title>Comparative transcriptomics enlarges the toolkit of known developmental genes in mollusks.</title>
        <authorList>
            <person name="De Oliveira A.L."/>
            <person name="Wollesen T."/>
            <person name="Kristof A."/>
            <person name="Scherholz M."/>
            <person name="Redl E."/>
            <person name="Todt C."/>
            <person name="Bleidorn C."/>
            <person name="Wanninger A."/>
        </authorList>
    </citation>
    <scope>NUCLEOTIDE SEQUENCE</scope>
</reference>
<dbReference type="CDD" id="cd00086">
    <property type="entry name" value="homeodomain"/>
    <property type="match status" value="1"/>
</dbReference>
<evidence type="ECO:0000256" key="7">
    <source>
        <dbReference type="PROSITE-ProRule" id="PRU00108"/>
    </source>
</evidence>
<evidence type="ECO:0000256" key="4">
    <source>
        <dbReference type="ARBA" id="ARBA00023125"/>
    </source>
</evidence>
<dbReference type="GO" id="GO:0000981">
    <property type="term" value="F:DNA-binding transcription factor activity, RNA polymerase II-specific"/>
    <property type="evidence" value="ECO:0007669"/>
    <property type="project" value="InterPro"/>
</dbReference>
<proteinExistence type="evidence at transcript level"/>
<comment type="subcellular location">
    <subcellularLocation>
        <location evidence="1 7 8">Nucleus</location>
    </subcellularLocation>
</comment>
<accession>A0A1J0M5S9</accession>
<dbReference type="SUPFAM" id="SSF46689">
    <property type="entry name" value="Homeodomain-like"/>
    <property type="match status" value="1"/>
</dbReference>
<comment type="similarity">
    <text evidence="2 9">Belongs to the Antp homeobox family.</text>
</comment>
<keyword evidence="4 7" id="KW-0238">DNA-binding</keyword>
<feature type="region of interest" description="Disordered" evidence="10">
    <location>
        <begin position="160"/>
        <end position="200"/>
    </location>
</feature>
<protein>
    <submittedName>
        <fullName evidence="12">Homeobox hox lox5</fullName>
    </submittedName>
</protein>
<dbReference type="InterPro" id="IPR017970">
    <property type="entry name" value="Homeobox_CS"/>
</dbReference>
<dbReference type="GO" id="GO:0005634">
    <property type="term" value="C:nucleus"/>
    <property type="evidence" value="ECO:0007669"/>
    <property type="project" value="UniProtKB-SubCell"/>
</dbReference>
<dbReference type="PANTHER" id="PTHR45659:SF4">
    <property type="entry name" value="HOMEOBOX PROTEIN ABDOMINAL-A"/>
    <property type="match status" value="1"/>
</dbReference>
<feature type="DNA-binding region" description="Homeobox" evidence="7">
    <location>
        <begin position="225"/>
        <end position="284"/>
    </location>
</feature>
<dbReference type="Pfam" id="PF00046">
    <property type="entry name" value="Homeodomain"/>
    <property type="match status" value="1"/>
</dbReference>
<dbReference type="InterPro" id="IPR050296">
    <property type="entry name" value="Antp_homeobox"/>
</dbReference>
<dbReference type="InterPro" id="IPR020479">
    <property type="entry name" value="HD_metazoa"/>
</dbReference>
<feature type="compositionally biased region" description="Basic and acidic residues" evidence="10">
    <location>
        <begin position="284"/>
        <end position="303"/>
    </location>
</feature>
<dbReference type="PROSITE" id="PS50071">
    <property type="entry name" value="HOMEOBOX_2"/>
    <property type="match status" value="1"/>
</dbReference>
<dbReference type="GO" id="GO:0009952">
    <property type="term" value="P:anterior/posterior pattern specification"/>
    <property type="evidence" value="ECO:0007669"/>
    <property type="project" value="TreeGrafter"/>
</dbReference>
<evidence type="ECO:0000256" key="5">
    <source>
        <dbReference type="ARBA" id="ARBA00023155"/>
    </source>
</evidence>